<dbReference type="SUPFAM" id="SSF81383">
    <property type="entry name" value="F-box domain"/>
    <property type="match status" value="1"/>
</dbReference>
<reference evidence="3" key="1">
    <citation type="journal article" date="2019" name="Gigascience">
        <title>De novo genome assembly of the endangered Acer yangbiense, a plant species with extremely small populations endemic to Yunnan Province, China.</title>
        <authorList>
            <person name="Yang J."/>
            <person name="Wariss H.M."/>
            <person name="Tao L."/>
            <person name="Zhang R."/>
            <person name="Yun Q."/>
            <person name="Hollingsworth P."/>
            <person name="Dao Z."/>
            <person name="Luo G."/>
            <person name="Guo H."/>
            <person name="Ma Y."/>
            <person name="Sun W."/>
        </authorList>
    </citation>
    <scope>NUCLEOTIDE SEQUENCE [LARGE SCALE GENOMIC DNA]</scope>
    <source>
        <strain evidence="3">cv. Malutang</strain>
    </source>
</reference>
<name>A0A5C7IWT3_9ROSI</name>
<organism evidence="2 3">
    <name type="scientific">Acer yangbiense</name>
    <dbReference type="NCBI Taxonomy" id="1000413"/>
    <lineage>
        <taxon>Eukaryota</taxon>
        <taxon>Viridiplantae</taxon>
        <taxon>Streptophyta</taxon>
        <taxon>Embryophyta</taxon>
        <taxon>Tracheophyta</taxon>
        <taxon>Spermatophyta</taxon>
        <taxon>Magnoliopsida</taxon>
        <taxon>eudicotyledons</taxon>
        <taxon>Gunneridae</taxon>
        <taxon>Pentapetalae</taxon>
        <taxon>rosids</taxon>
        <taxon>malvids</taxon>
        <taxon>Sapindales</taxon>
        <taxon>Sapindaceae</taxon>
        <taxon>Hippocastanoideae</taxon>
        <taxon>Acereae</taxon>
        <taxon>Acer</taxon>
    </lineage>
</organism>
<protein>
    <recommendedName>
        <fullName evidence="4">F-box domain-containing protein</fullName>
    </recommendedName>
</protein>
<keyword evidence="1" id="KW-0472">Membrane</keyword>
<feature type="transmembrane region" description="Helical" evidence="1">
    <location>
        <begin position="325"/>
        <end position="347"/>
    </location>
</feature>
<evidence type="ECO:0000256" key="1">
    <source>
        <dbReference type="SAM" id="Phobius"/>
    </source>
</evidence>
<dbReference type="InterPro" id="IPR045283">
    <property type="entry name" value="AT3G44326-like"/>
</dbReference>
<keyword evidence="3" id="KW-1185">Reference proteome</keyword>
<evidence type="ECO:0000313" key="3">
    <source>
        <dbReference type="Proteomes" id="UP000323000"/>
    </source>
</evidence>
<keyword evidence="1" id="KW-1133">Transmembrane helix</keyword>
<keyword evidence="1" id="KW-0812">Transmembrane</keyword>
<dbReference type="EMBL" id="VAHF01000001">
    <property type="protein sequence ID" value="TXG73558.1"/>
    <property type="molecule type" value="Genomic_DNA"/>
</dbReference>
<dbReference type="OrthoDB" id="671172at2759"/>
<gene>
    <name evidence="2" type="ORF">EZV62_002137</name>
</gene>
<proteinExistence type="predicted"/>
<comment type="caution">
    <text evidence="2">The sequence shown here is derived from an EMBL/GenBank/DDBJ whole genome shotgun (WGS) entry which is preliminary data.</text>
</comment>
<dbReference type="Gene3D" id="1.20.1280.50">
    <property type="match status" value="1"/>
</dbReference>
<sequence>MSSCSTSSSTITSADHGTGETTISAVHADIIQTHILTRLDGPTLAAAACASSQLQVLSSEDELWQKICTATWPSINDPRVSHLISTFPAGHRSFFSDSFPVLDHRQPSKQSSDKDSSSSIILTTELISCVDIYYKDVLILSKTREMETVTGWFHCSPLRVDLFDPKESVSTPILHGGEEDDTWLKDLEENLSMSWIVIDPERKRAVNLSSRRAVTVERHWLTGDVQARFLLIMGGDERSGMELVKWEVVVTCGGEKELQVREVSLQVEDMEGRRLSGRDSLVILQEAVEKGKRKRGIGNEGKVMYLEFVERKRELKFMKIRREKVLDMACMALGIIIFLSFWGFILFR</sequence>
<evidence type="ECO:0000313" key="2">
    <source>
        <dbReference type="EMBL" id="TXG73558.1"/>
    </source>
</evidence>
<evidence type="ECO:0008006" key="4">
    <source>
        <dbReference type="Google" id="ProtNLM"/>
    </source>
</evidence>
<dbReference type="Proteomes" id="UP000323000">
    <property type="component" value="Chromosome 1"/>
</dbReference>
<accession>A0A5C7IWT3</accession>
<dbReference type="PANTHER" id="PTHR33736:SF18">
    <property type="entry name" value="F-BOX DOMAIN-CONTAINING PROTEIN"/>
    <property type="match status" value="1"/>
</dbReference>
<dbReference type="AlphaFoldDB" id="A0A5C7IWT3"/>
<dbReference type="PANTHER" id="PTHR33736">
    <property type="entry name" value="F-BOX PROTEIN-RELATED"/>
    <property type="match status" value="1"/>
</dbReference>
<dbReference type="InterPro" id="IPR036047">
    <property type="entry name" value="F-box-like_dom_sf"/>
</dbReference>